<evidence type="ECO:0000313" key="2">
    <source>
        <dbReference type="WBParaSite" id="PS1159_v2.g20737.t1"/>
    </source>
</evidence>
<reference evidence="2" key="1">
    <citation type="submission" date="2022-11" db="UniProtKB">
        <authorList>
            <consortium name="WormBaseParasite"/>
        </authorList>
    </citation>
    <scope>IDENTIFICATION</scope>
</reference>
<accession>A0AC35FTZ3</accession>
<sequence length="632" mass="68735">MAAAKTTLPELKKQPLQKAAPSQSGTSETQASSSGTSLGSSASASSSAGNDVKCVLDVKELKQYGGIFYGSLPLEDIELFLSQPGDFILRNLETKTAGKQLVITVKVKNGYKNLQIKSKDGQQFCVSKSSKYPSISELVINLVSLKIPIDASGNLLKKPIYRPSWIFLHSQAKFGRKLGEGAFGEVYIARLKANDGSQEFAFPVAIKTMHNKINLESKLEFLKEARVMQKLEHPNIVRVYGVAACGSPVLLAMEICSGGSLLSHLKKHKDKIKIPRKCRYAYEAAQGLAYLEKCGVIHRDIAARNCMLTSNLSIKVGDFGMAETLSEMVVPELKKVPIKWLAIETMQKKIYSHKTDVWAFGILLFEIFGNGEAPYQGFTNMQVRAKIVIQNYRLPPPKDTPEPVGDLMKRCWLTEPKDRPNFSQIAQDLSKHAEPSPRNQPRKSLSDPRKIRKKTSGAAADGKRNVTSEKVIKKAKARKVATSSIPLTPTTTTASLTPIPLKSSSNTNAADALDKSLGRSTKNPKHEKNHEKSAPASGSDLDKSLGKHAKKPKVAAASTEKQASGSDLDKSLGKSLKKKKNKKKKKENGSSDGSSEEKAPPSSGGGASGGSAENSKDKKKNNNKKNKKKLPK</sequence>
<dbReference type="WBParaSite" id="PS1159_v2.g20737.t1">
    <property type="protein sequence ID" value="PS1159_v2.g20737.t1"/>
    <property type="gene ID" value="PS1159_v2.g20737"/>
</dbReference>
<organism evidence="1 2">
    <name type="scientific">Panagrolaimus sp. PS1159</name>
    <dbReference type="NCBI Taxonomy" id="55785"/>
    <lineage>
        <taxon>Eukaryota</taxon>
        <taxon>Metazoa</taxon>
        <taxon>Ecdysozoa</taxon>
        <taxon>Nematoda</taxon>
        <taxon>Chromadorea</taxon>
        <taxon>Rhabditida</taxon>
        <taxon>Tylenchina</taxon>
        <taxon>Panagrolaimomorpha</taxon>
        <taxon>Panagrolaimoidea</taxon>
        <taxon>Panagrolaimidae</taxon>
        <taxon>Panagrolaimus</taxon>
    </lineage>
</organism>
<evidence type="ECO:0000313" key="1">
    <source>
        <dbReference type="Proteomes" id="UP000887580"/>
    </source>
</evidence>
<dbReference type="Proteomes" id="UP000887580">
    <property type="component" value="Unplaced"/>
</dbReference>
<name>A0AC35FTZ3_9BILA</name>
<protein>
    <submittedName>
        <fullName evidence="2">Tyrosine-protein kinase</fullName>
    </submittedName>
</protein>
<proteinExistence type="predicted"/>